<dbReference type="CDD" id="cd02440">
    <property type="entry name" value="AdoMet_MTases"/>
    <property type="match status" value="1"/>
</dbReference>
<organism evidence="2 3">
    <name type="scientific">Legionella longbeachae serogroup 1 (strain NSW150)</name>
    <dbReference type="NCBI Taxonomy" id="661367"/>
    <lineage>
        <taxon>Bacteria</taxon>
        <taxon>Pseudomonadati</taxon>
        <taxon>Pseudomonadota</taxon>
        <taxon>Gammaproteobacteria</taxon>
        <taxon>Legionellales</taxon>
        <taxon>Legionellaceae</taxon>
        <taxon>Legionella</taxon>
    </lineage>
</organism>
<dbReference type="SUPFAM" id="SSF53335">
    <property type="entry name" value="S-adenosyl-L-methionine-dependent methyltransferases"/>
    <property type="match status" value="1"/>
</dbReference>
<sequence>MEIGSGNGEFWQHSAKQELQSNVCITDLSEKMLEECKRNLSNVKIKAHYQLADIDKLPFGGETFNGVLAHNVIYHAEPPKEALIKIYDILQSGGFLCMSVLNYGANKSIWKIANSIESQVPAQSFTSRFTNIEADNFLGNIFNQVEKREYFNTLRFESPEPIINMVKSSPAVKPLRLSDNLFTLFNAKIEEQIEDNGYFESELNASLYLCRKNG</sequence>
<dbReference type="GO" id="GO:0008757">
    <property type="term" value="F:S-adenosylmethionine-dependent methyltransferase activity"/>
    <property type="evidence" value="ECO:0007669"/>
    <property type="project" value="InterPro"/>
</dbReference>
<dbReference type="KEGG" id="llo:LLO_1640"/>
<dbReference type="HOGENOM" id="CLU_1287516_0_0_6"/>
<dbReference type="AlphaFoldDB" id="D3HSX4"/>
<dbReference type="GO" id="GO:0032259">
    <property type="term" value="P:methylation"/>
    <property type="evidence" value="ECO:0007669"/>
    <property type="project" value="UniProtKB-KW"/>
</dbReference>
<protein>
    <submittedName>
        <fullName evidence="2">Putative methyltransferase</fullName>
    </submittedName>
</protein>
<dbReference type="EMBL" id="FN650140">
    <property type="protein sequence ID" value="CBJ12014.1"/>
    <property type="molecule type" value="Genomic_DNA"/>
</dbReference>
<evidence type="ECO:0000259" key="1">
    <source>
        <dbReference type="Pfam" id="PF08241"/>
    </source>
</evidence>
<dbReference type="STRING" id="661367.LLO_1640"/>
<keyword evidence="2" id="KW-0808">Transferase</keyword>
<evidence type="ECO:0000313" key="3">
    <source>
        <dbReference type="Proteomes" id="UP000001060"/>
    </source>
</evidence>
<dbReference type="RefSeq" id="WP_003637201.1">
    <property type="nucleotide sequence ID" value="NC_013861.1"/>
</dbReference>
<keyword evidence="3" id="KW-1185">Reference proteome</keyword>
<gene>
    <name evidence="2" type="ordered locus">LLO_1640</name>
</gene>
<reference evidence="2 3" key="1">
    <citation type="journal article" date="2010" name="PLoS Genet.">
        <title>Analysis of the Legionella longbeachae genome and transcriptome uncovers unique strategies to cause Legionnaires' disease.</title>
        <authorList>
            <person name="Cazalet C."/>
            <person name="Gomez-Valero L."/>
            <person name="Rusniok C."/>
            <person name="Lomma M."/>
            <person name="Dervins-Ravault D."/>
            <person name="Newton H."/>
            <person name="Sansom F."/>
            <person name="Jarraud S."/>
            <person name="Zidane N."/>
            <person name="Ma L."/>
            <person name="Bouchier C."/>
            <person name="Etienne J."/>
            <person name="Hartland E."/>
            <person name="Buchrieser C."/>
        </authorList>
    </citation>
    <scope>NUCLEOTIDE SEQUENCE [LARGE SCALE GENOMIC DNA]</scope>
    <source>
        <strain evidence="2 3">NSW150</strain>
    </source>
</reference>
<proteinExistence type="predicted"/>
<name>D3HSX4_LEGLN</name>
<dbReference type="InterPro" id="IPR029063">
    <property type="entry name" value="SAM-dependent_MTases_sf"/>
</dbReference>
<dbReference type="eggNOG" id="COG2226">
    <property type="taxonomic scope" value="Bacteria"/>
</dbReference>
<feature type="domain" description="Methyltransferase type 11" evidence="1">
    <location>
        <begin position="2"/>
        <end position="97"/>
    </location>
</feature>
<keyword evidence="2" id="KW-0489">Methyltransferase</keyword>
<accession>D3HSX4</accession>
<dbReference type="GeneID" id="40925863"/>
<dbReference type="Gene3D" id="3.40.50.150">
    <property type="entry name" value="Vaccinia Virus protein VP39"/>
    <property type="match status" value="1"/>
</dbReference>
<dbReference type="Pfam" id="PF08241">
    <property type="entry name" value="Methyltransf_11"/>
    <property type="match status" value="1"/>
</dbReference>
<dbReference type="Proteomes" id="UP000001060">
    <property type="component" value="Chromosome"/>
</dbReference>
<dbReference type="OrthoDB" id="9791837at2"/>
<dbReference type="InterPro" id="IPR013216">
    <property type="entry name" value="Methyltransf_11"/>
</dbReference>
<dbReference type="PANTHER" id="PTHR43861:SF6">
    <property type="entry name" value="METHYLTRANSFERASE TYPE 11"/>
    <property type="match status" value="1"/>
</dbReference>
<evidence type="ECO:0000313" key="2">
    <source>
        <dbReference type="EMBL" id="CBJ12014.1"/>
    </source>
</evidence>
<dbReference type="PANTHER" id="PTHR43861">
    <property type="entry name" value="TRANS-ACONITATE 2-METHYLTRANSFERASE-RELATED"/>
    <property type="match status" value="1"/>
</dbReference>